<dbReference type="SUPFAM" id="SSF55159">
    <property type="entry name" value="eIF1-like"/>
    <property type="match status" value="1"/>
</dbReference>
<dbReference type="GO" id="GO:0001731">
    <property type="term" value="P:formation of translation preinitiation complex"/>
    <property type="evidence" value="ECO:0007669"/>
    <property type="project" value="InterPro"/>
</dbReference>
<dbReference type="FunFam" id="3.30.780.10:FF:000008">
    <property type="entry name" value="eukaryotic translation initiation factor 2D"/>
    <property type="match status" value="1"/>
</dbReference>
<dbReference type="InterPro" id="IPR036877">
    <property type="entry name" value="SUI1_dom_sf"/>
</dbReference>
<dbReference type="AlphaFoldDB" id="A0A401P1Z4"/>
<name>A0A401P1Z4_SCYTO</name>
<evidence type="ECO:0000313" key="3">
    <source>
        <dbReference type="EMBL" id="GCB67120.1"/>
    </source>
</evidence>
<dbReference type="Pfam" id="PF01253">
    <property type="entry name" value="SUI1"/>
    <property type="match status" value="1"/>
</dbReference>
<dbReference type="InterPro" id="IPR058886">
    <property type="entry name" value="SWIB_eIF2D"/>
</dbReference>
<comment type="caution">
    <text evidence="3">The sequence shown here is derived from an EMBL/GenBank/DDBJ whole genome shotgun (WGS) entry which is preliminary data.</text>
</comment>
<sequence length="207" mass="23267">MLSPEGQQLDIKKSSYKKLSKFLQTMQQRQIVQVKELSKGVESITAVSWKHADYVVINPILCDCLLEKSEHHTIAKLTWDDLFTRCLKRLQECHQVTFPGQNPVVRKGGIKPINIDVAQRSSNKKVTIVSNLEAFGLDPQSLVNALQQKAQASVTMHQVPGTKDKMALQVQGNQVNHIAKLLTEEYRIPAKYIAGLDKAPKTGKKKR</sequence>
<dbReference type="Pfam" id="PF26291">
    <property type="entry name" value="SWIB_eIF2D"/>
    <property type="match status" value="1"/>
</dbReference>
<organism evidence="3 4">
    <name type="scientific">Scyliorhinus torazame</name>
    <name type="common">Cloudy catshark</name>
    <name type="synonym">Catulus torazame</name>
    <dbReference type="NCBI Taxonomy" id="75743"/>
    <lineage>
        <taxon>Eukaryota</taxon>
        <taxon>Metazoa</taxon>
        <taxon>Chordata</taxon>
        <taxon>Craniata</taxon>
        <taxon>Vertebrata</taxon>
        <taxon>Chondrichthyes</taxon>
        <taxon>Elasmobranchii</taxon>
        <taxon>Galeomorphii</taxon>
        <taxon>Galeoidea</taxon>
        <taxon>Carcharhiniformes</taxon>
        <taxon>Scyliorhinidae</taxon>
        <taxon>Scyliorhinus</taxon>
    </lineage>
</organism>
<dbReference type="CDD" id="cd11608">
    <property type="entry name" value="eIF2D_C"/>
    <property type="match status" value="1"/>
</dbReference>
<dbReference type="Proteomes" id="UP000288216">
    <property type="component" value="Unassembled WGS sequence"/>
</dbReference>
<dbReference type="Gene3D" id="3.30.780.10">
    <property type="entry name" value="SUI1-like domain"/>
    <property type="match status" value="1"/>
</dbReference>
<gene>
    <name evidence="3" type="ORF">scyTo_0007996</name>
</gene>
<dbReference type="PROSITE" id="PS50296">
    <property type="entry name" value="SUI1"/>
    <property type="match status" value="1"/>
</dbReference>
<evidence type="ECO:0000313" key="4">
    <source>
        <dbReference type="Proteomes" id="UP000288216"/>
    </source>
</evidence>
<keyword evidence="1" id="KW-0648">Protein biosynthesis</keyword>
<dbReference type="InterPro" id="IPR001950">
    <property type="entry name" value="SUI1"/>
</dbReference>
<dbReference type="PANTHER" id="PTHR12217:SF4">
    <property type="entry name" value="EUKARYOTIC TRANSLATION INITIATION FACTOR 2D"/>
    <property type="match status" value="1"/>
</dbReference>
<accession>A0A401P1Z4</accession>
<dbReference type="OrthoDB" id="199771at2759"/>
<keyword evidence="1" id="KW-0396">Initiation factor</keyword>
<dbReference type="PANTHER" id="PTHR12217">
    <property type="entry name" value="EUKARYOTIC TRANSLATION INITIATION FACTOR 2D"/>
    <property type="match status" value="1"/>
</dbReference>
<evidence type="ECO:0000256" key="1">
    <source>
        <dbReference type="ARBA" id="ARBA00022540"/>
    </source>
</evidence>
<dbReference type="EMBL" id="BFAA01002992">
    <property type="protein sequence ID" value="GCB67120.1"/>
    <property type="molecule type" value="Genomic_DNA"/>
</dbReference>
<dbReference type="InterPro" id="IPR039759">
    <property type="entry name" value="eIF2D_SUI1"/>
</dbReference>
<dbReference type="OMA" id="MQSTHRV"/>
<evidence type="ECO:0000259" key="2">
    <source>
        <dbReference type="PROSITE" id="PS50296"/>
    </source>
</evidence>
<dbReference type="Pfam" id="PF25304">
    <property type="entry name" value="WHD_eIF2D"/>
    <property type="match status" value="1"/>
</dbReference>
<reference evidence="3 4" key="1">
    <citation type="journal article" date="2018" name="Nat. Ecol. Evol.">
        <title>Shark genomes provide insights into elasmobranch evolution and the origin of vertebrates.</title>
        <authorList>
            <person name="Hara Y"/>
            <person name="Yamaguchi K"/>
            <person name="Onimaru K"/>
            <person name="Kadota M"/>
            <person name="Koyanagi M"/>
            <person name="Keeley SD"/>
            <person name="Tatsumi K"/>
            <person name="Tanaka K"/>
            <person name="Motone F"/>
            <person name="Kageyama Y"/>
            <person name="Nozu R"/>
            <person name="Adachi N"/>
            <person name="Nishimura O"/>
            <person name="Nakagawa R"/>
            <person name="Tanegashima C"/>
            <person name="Kiyatake I"/>
            <person name="Matsumoto R"/>
            <person name="Murakumo K"/>
            <person name="Nishida K"/>
            <person name="Terakita A"/>
            <person name="Kuratani S"/>
            <person name="Sato K"/>
            <person name="Hyodo S Kuraku.S."/>
        </authorList>
    </citation>
    <scope>NUCLEOTIDE SEQUENCE [LARGE SCALE GENOMIC DNA]</scope>
</reference>
<protein>
    <recommendedName>
        <fullName evidence="2">SUI1 domain-containing protein</fullName>
    </recommendedName>
</protein>
<dbReference type="STRING" id="75743.A0A401P1Z4"/>
<keyword evidence="4" id="KW-1185">Reference proteome</keyword>
<proteinExistence type="predicted"/>
<dbReference type="InterPro" id="IPR039757">
    <property type="entry name" value="EIF2D"/>
</dbReference>
<feature type="domain" description="SUI1" evidence="2">
    <location>
        <begin position="113"/>
        <end position="186"/>
    </location>
</feature>
<dbReference type="InterPro" id="IPR057429">
    <property type="entry name" value="WH_eIF2D"/>
</dbReference>
<dbReference type="GO" id="GO:0003743">
    <property type="term" value="F:translation initiation factor activity"/>
    <property type="evidence" value="ECO:0007669"/>
    <property type="project" value="UniProtKB-KW"/>
</dbReference>